<organism evidence="1 3">
    <name type="scientific">Didymodactylos carnosus</name>
    <dbReference type="NCBI Taxonomy" id="1234261"/>
    <lineage>
        <taxon>Eukaryota</taxon>
        <taxon>Metazoa</taxon>
        <taxon>Spiralia</taxon>
        <taxon>Gnathifera</taxon>
        <taxon>Rotifera</taxon>
        <taxon>Eurotatoria</taxon>
        <taxon>Bdelloidea</taxon>
        <taxon>Philodinida</taxon>
        <taxon>Philodinidae</taxon>
        <taxon>Didymodactylos</taxon>
    </lineage>
</organism>
<dbReference type="Proteomes" id="UP000663829">
    <property type="component" value="Unassembled WGS sequence"/>
</dbReference>
<dbReference type="EMBL" id="CAJOBC010006969">
    <property type="protein sequence ID" value="CAF3917074.1"/>
    <property type="molecule type" value="Genomic_DNA"/>
</dbReference>
<keyword evidence="3" id="KW-1185">Reference proteome</keyword>
<comment type="caution">
    <text evidence="1">The sequence shown here is derived from an EMBL/GenBank/DDBJ whole genome shotgun (WGS) entry which is preliminary data.</text>
</comment>
<proteinExistence type="predicted"/>
<name>A0A814SVV8_9BILA</name>
<evidence type="ECO:0000313" key="2">
    <source>
        <dbReference type="EMBL" id="CAF3917074.1"/>
    </source>
</evidence>
<protein>
    <submittedName>
        <fullName evidence="1">Uncharacterized protein</fullName>
    </submittedName>
</protein>
<feature type="non-terminal residue" evidence="1">
    <location>
        <position position="1"/>
    </location>
</feature>
<evidence type="ECO:0000313" key="1">
    <source>
        <dbReference type="EMBL" id="CAF1153582.1"/>
    </source>
</evidence>
<sequence length="54" mass="6285">ITIMTNTLEQVIEPTAPESMNIFQWNNEELQKWARYGTTLQDRHVADNNKSSYG</sequence>
<dbReference type="EMBL" id="CAJNOQ010006969">
    <property type="protein sequence ID" value="CAF1153582.1"/>
    <property type="molecule type" value="Genomic_DNA"/>
</dbReference>
<dbReference type="Proteomes" id="UP000681722">
    <property type="component" value="Unassembled WGS sequence"/>
</dbReference>
<evidence type="ECO:0000313" key="3">
    <source>
        <dbReference type="Proteomes" id="UP000663829"/>
    </source>
</evidence>
<gene>
    <name evidence="1" type="ORF">GPM918_LOCUS21310</name>
    <name evidence="2" type="ORF">SRO942_LOCUS21307</name>
</gene>
<dbReference type="AlphaFoldDB" id="A0A814SVV8"/>
<accession>A0A814SVV8</accession>
<reference evidence="1" key="1">
    <citation type="submission" date="2021-02" db="EMBL/GenBank/DDBJ databases">
        <authorList>
            <person name="Nowell W R."/>
        </authorList>
    </citation>
    <scope>NUCLEOTIDE SEQUENCE</scope>
</reference>